<dbReference type="AlphaFoldDB" id="A0A645JNL0"/>
<sequence>MMMRVLDHYDDRLSASMREQLYGKSVFSSVEMALSTLQSQVVSDGV</sequence>
<dbReference type="EMBL" id="VSSQ01146553">
    <property type="protein sequence ID" value="MPN64937.1"/>
    <property type="molecule type" value="Genomic_DNA"/>
</dbReference>
<gene>
    <name evidence="1" type="ORF">SDC9_212716</name>
</gene>
<organism evidence="1">
    <name type="scientific">bioreactor metagenome</name>
    <dbReference type="NCBI Taxonomy" id="1076179"/>
    <lineage>
        <taxon>unclassified sequences</taxon>
        <taxon>metagenomes</taxon>
        <taxon>ecological metagenomes</taxon>
    </lineage>
</organism>
<proteinExistence type="predicted"/>
<comment type="caution">
    <text evidence="1">The sequence shown here is derived from an EMBL/GenBank/DDBJ whole genome shotgun (WGS) entry which is preliminary data.</text>
</comment>
<accession>A0A645JNL0</accession>
<reference evidence="1" key="1">
    <citation type="submission" date="2019-08" db="EMBL/GenBank/DDBJ databases">
        <authorList>
            <person name="Kucharzyk K."/>
            <person name="Murdoch R.W."/>
            <person name="Higgins S."/>
            <person name="Loffler F."/>
        </authorList>
    </citation>
    <scope>NUCLEOTIDE SEQUENCE</scope>
</reference>
<evidence type="ECO:0000313" key="1">
    <source>
        <dbReference type="EMBL" id="MPN64937.1"/>
    </source>
</evidence>
<protein>
    <submittedName>
        <fullName evidence="1">Uncharacterized protein</fullName>
    </submittedName>
</protein>
<name>A0A645JNL0_9ZZZZ</name>